<evidence type="ECO:0000313" key="2">
    <source>
        <dbReference type="EMBL" id="KAH7040412.1"/>
    </source>
</evidence>
<name>A0A9P8YEQ1_9PEZI</name>
<dbReference type="RefSeq" id="XP_046018467.1">
    <property type="nucleotide sequence ID" value="XM_046156234.1"/>
</dbReference>
<gene>
    <name evidence="2" type="ORF">B0I36DRAFT_344162</name>
</gene>
<protein>
    <submittedName>
        <fullName evidence="2">Uncharacterized protein</fullName>
    </submittedName>
</protein>
<accession>A0A9P8YEQ1</accession>
<evidence type="ECO:0000313" key="3">
    <source>
        <dbReference type="Proteomes" id="UP000756346"/>
    </source>
</evidence>
<feature type="region of interest" description="Disordered" evidence="1">
    <location>
        <begin position="137"/>
        <end position="178"/>
    </location>
</feature>
<feature type="compositionally biased region" description="Basic and acidic residues" evidence="1">
    <location>
        <begin position="140"/>
        <end position="149"/>
    </location>
</feature>
<dbReference type="EMBL" id="JAGTJQ010000001">
    <property type="protein sequence ID" value="KAH7040412.1"/>
    <property type="molecule type" value="Genomic_DNA"/>
</dbReference>
<sequence>MDNGLPLENFSGPGAHSNEAVMSTGSPAFHDPTMEVPGESVRAATHRDSSPTGASSSYCENHRGDAVGCKAGRTSSRSRGGRGHLPIINQLRKCAGRGEAELLPEFVPEAIAGTRGALREPNRKGRSWLEEARWGATFREASEEHDAGRKQGSAHHSAGNAPPQPGCSAKAPPAGYFN</sequence>
<reference evidence="2" key="1">
    <citation type="journal article" date="2021" name="Nat. Commun.">
        <title>Genetic determinants of endophytism in the Arabidopsis root mycobiome.</title>
        <authorList>
            <person name="Mesny F."/>
            <person name="Miyauchi S."/>
            <person name="Thiergart T."/>
            <person name="Pickel B."/>
            <person name="Atanasova L."/>
            <person name="Karlsson M."/>
            <person name="Huettel B."/>
            <person name="Barry K.W."/>
            <person name="Haridas S."/>
            <person name="Chen C."/>
            <person name="Bauer D."/>
            <person name="Andreopoulos W."/>
            <person name="Pangilinan J."/>
            <person name="LaButti K."/>
            <person name="Riley R."/>
            <person name="Lipzen A."/>
            <person name="Clum A."/>
            <person name="Drula E."/>
            <person name="Henrissat B."/>
            <person name="Kohler A."/>
            <person name="Grigoriev I.V."/>
            <person name="Martin F.M."/>
            <person name="Hacquard S."/>
        </authorList>
    </citation>
    <scope>NUCLEOTIDE SEQUENCE</scope>
    <source>
        <strain evidence="2">MPI-CAGE-CH-0230</strain>
    </source>
</reference>
<evidence type="ECO:0000256" key="1">
    <source>
        <dbReference type="SAM" id="MobiDB-lite"/>
    </source>
</evidence>
<feature type="region of interest" description="Disordered" evidence="1">
    <location>
        <begin position="1"/>
        <end position="84"/>
    </location>
</feature>
<comment type="caution">
    <text evidence="2">The sequence shown here is derived from an EMBL/GenBank/DDBJ whole genome shotgun (WGS) entry which is preliminary data.</text>
</comment>
<keyword evidence="3" id="KW-1185">Reference proteome</keyword>
<feature type="compositionally biased region" description="Polar residues" evidence="1">
    <location>
        <begin position="50"/>
        <end position="59"/>
    </location>
</feature>
<organism evidence="2 3">
    <name type="scientific">Microdochium trichocladiopsis</name>
    <dbReference type="NCBI Taxonomy" id="1682393"/>
    <lineage>
        <taxon>Eukaryota</taxon>
        <taxon>Fungi</taxon>
        <taxon>Dikarya</taxon>
        <taxon>Ascomycota</taxon>
        <taxon>Pezizomycotina</taxon>
        <taxon>Sordariomycetes</taxon>
        <taxon>Xylariomycetidae</taxon>
        <taxon>Xylariales</taxon>
        <taxon>Microdochiaceae</taxon>
        <taxon>Microdochium</taxon>
    </lineage>
</organism>
<dbReference type="GeneID" id="70185780"/>
<dbReference type="AlphaFoldDB" id="A0A9P8YEQ1"/>
<dbReference type="Proteomes" id="UP000756346">
    <property type="component" value="Unassembled WGS sequence"/>
</dbReference>
<proteinExistence type="predicted"/>